<evidence type="ECO:0000313" key="4">
    <source>
        <dbReference type="EMBL" id="QIG81046.1"/>
    </source>
</evidence>
<dbReference type="InterPro" id="IPR011006">
    <property type="entry name" value="CheY-like_superfamily"/>
</dbReference>
<gene>
    <name evidence="4" type="ORF">G5C33_15485</name>
</gene>
<dbReference type="SMART" id="SM00448">
    <property type="entry name" value="REC"/>
    <property type="match status" value="1"/>
</dbReference>
<organism evidence="4 5">
    <name type="scientific">Stakelama tenebrarum</name>
    <dbReference type="NCBI Taxonomy" id="2711215"/>
    <lineage>
        <taxon>Bacteria</taxon>
        <taxon>Pseudomonadati</taxon>
        <taxon>Pseudomonadota</taxon>
        <taxon>Alphaproteobacteria</taxon>
        <taxon>Sphingomonadales</taxon>
        <taxon>Sphingomonadaceae</taxon>
        <taxon>Stakelama</taxon>
    </lineage>
</organism>
<dbReference type="InterPro" id="IPR001789">
    <property type="entry name" value="Sig_transdc_resp-reg_receiver"/>
</dbReference>
<dbReference type="PANTHER" id="PTHR44591:SF3">
    <property type="entry name" value="RESPONSE REGULATORY DOMAIN-CONTAINING PROTEIN"/>
    <property type="match status" value="1"/>
</dbReference>
<feature type="domain" description="Response regulatory" evidence="3">
    <location>
        <begin position="4"/>
        <end position="121"/>
    </location>
</feature>
<dbReference type="SUPFAM" id="SSF52172">
    <property type="entry name" value="CheY-like"/>
    <property type="match status" value="1"/>
</dbReference>
<keyword evidence="1 2" id="KW-0597">Phosphoprotein</keyword>
<keyword evidence="5" id="KW-1185">Reference proteome</keyword>
<evidence type="ECO:0000259" key="3">
    <source>
        <dbReference type="PROSITE" id="PS50110"/>
    </source>
</evidence>
<dbReference type="PANTHER" id="PTHR44591">
    <property type="entry name" value="STRESS RESPONSE REGULATOR PROTEIN 1"/>
    <property type="match status" value="1"/>
</dbReference>
<dbReference type="Gene3D" id="3.40.50.2300">
    <property type="match status" value="1"/>
</dbReference>
<sequence>MTSKLLVIDDEEPIRKSLALLLGARGYEVLTAADGDEALKCFDEFQPHLVLSDMVMVRQQGIEVILALRKRDTRLPIIAMSGGARMQGDDALTLARHVGATESIEKPFEPETLLAMIERLLAADPQ</sequence>
<proteinExistence type="predicted"/>
<name>A0A6G6Y8Z8_9SPHN</name>
<feature type="modified residue" description="4-aspartylphosphate" evidence="2">
    <location>
        <position position="53"/>
    </location>
</feature>
<dbReference type="GO" id="GO:0000160">
    <property type="term" value="P:phosphorelay signal transduction system"/>
    <property type="evidence" value="ECO:0007669"/>
    <property type="project" value="InterPro"/>
</dbReference>
<dbReference type="PROSITE" id="PS50110">
    <property type="entry name" value="RESPONSE_REGULATORY"/>
    <property type="match status" value="1"/>
</dbReference>
<evidence type="ECO:0000313" key="5">
    <source>
        <dbReference type="Proteomes" id="UP000501568"/>
    </source>
</evidence>
<dbReference type="KEGG" id="spzr:G5C33_15485"/>
<evidence type="ECO:0000256" key="2">
    <source>
        <dbReference type="PROSITE-ProRule" id="PRU00169"/>
    </source>
</evidence>
<dbReference type="RefSeq" id="WP_165327973.1">
    <property type="nucleotide sequence ID" value="NZ_CP049109.1"/>
</dbReference>
<dbReference type="Pfam" id="PF00072">
    <property type="entry name" value="Response_reg"/>
    <property type="match status" value="1"/>
</dbReference>
<accession>A0A6G6Y8Z8</accession>
<protein>
    <submittedName>
        <fullName evidence="4">Response regulator</fullName>
    </submittedName>
</protein>
<dbReference type="Proteomes" id="UP000501568">
    <property type="component" value="Chromosome"/>
</dbReference>
<dbReference type="AlphaFoldDB" id="A0A6G6Y8Z8"/>
<reference evidence="4 5" key="1">
    <citation type="submission" date="2020-02" db="EMBL/GenBank/DDBJ databases">
        <authorList>
            <person name="Zheng R.K."/>
            <person name="Sun C.M."/>
        </authorList>
    </citation>
    <scope>NUCLEOTIDE SEQUENCE [LARGE SCALE GENOMIC DNA]</scope>
    <source>
        <strain evidence="5">zrk23</strain>
    </source>
</reference>
<evidence type="ECO:0000256" key="1">
    <source>
        <dbReference type="ARBA" id="ARBA00022553"/>
    </source>
</evidence>
<dbReference type="EMBL" id="CP049109">
    <property type="protein sequence ID" value="QIG81046.1"/>
    <property type="molecule type" value="Genomic_DNA"/>
</dbReference>
<dbReference type="InterPro" id="IPR050595">
    <property type="entry name" value="Bact_response_regulator"/>
</dbReference>